<evidence type="ECO:0000313" key="5">
    <source>
        <dbReference type="EMBL" id="EOD68533.1"/>
    </source>
</evidence>
<name>R1GB35_9PSEU</name>
<evidence type="ECO:0000259" key="4">
    <source>
        <dbReference type="PROSITE" id="PS51123"/>
    </source>
</evidence>
<feature type="domain" description="OmpA-like" evidence="4">
    <location>
        <begin position="154"/>
        <end position="265"/>
    </location>
</feature>
<dbReference type="GO" id="GO:0016020">
    <property type="term" value="C:membrane"/>
    <property type="evidence" value="ECO:0007669"/>
    <property type="project" value="UniProtKB-UniRule"/>
</dbReference>
<feature type="transmembrane region" description="Helical" evidence="3">
    <location>
        <begin position="27"/>
        <end position="47"/>
    </location>
</feature>
<dbReference type="InterPro" id="IPR006665">
    <property type="entry name" value="OmpA-like"/>
</dbReference>
<proteinExistence type="predicted"/>
<keyword evidence="3" id="KW-1133">Transmembrane helix</keyword>
<dbReference type="Gene3D" id="3.30.1330.60">
    <property type="entry name" value="OmpA-like domain"/>
    <property type="match status" value="1"/>
</dbReference>
<dbReference type="SUPFAM" id="SSF103088">
    <property type="entry name" value="OmpA-like"/>
    <property type="match status" value="1"/>
</dbReference>
<sequence length="265" mass="27369">MWIATRIQVANPSGPAYSPLMSGGRRWILGVLIAVLVTALLGGVATWTQAGSMERDLTARAQTALFEAGLPTGDVRFDGRDATLSGFPPDQALRALEVVQGVDGVRAAKVNGDVTPLAPSTSASPPPPPSTTTSSPPPTTTTTAPPPTDKAGVQAEIDRMLTEAPISFEPDSAQLTADGSQAARSIAIALAKAPAGFRYRVTGHVARGPGGESAALKLSRDRARAVARILTGNGLAVSRVTYRGLGDTRPATGGEEDRRVEITVV</sequence>
<comment type="caution">
    <text evidence="5">The sequence shown here is derived from an EMBL/GenBank/DDBJ whole genome shotgun (WGS) entry which is preliminary data.</text>
</comment>
<dbReference type="EMBL" id="AOUO01000129">
    <property type="protein sequence ID" value="EOD68533.1"/>
    <property type="molecule type" value="Genomic_DNA"/>
</dbReference>
<dbReference type="InterPro" id="IPR050330">
    <property type="entry name" value="Bact_OuterMem_StrucFunc"/>
</dbReference>
<dbReference type="PANTHER" id="PTHR30329">
    <property type="entry name" value="STATOR ELEMENT OF FLAGELLAR MOTOR COMPLEX"/>
    <property type="match status" value="1"/>
</dbReference>
<evidence type="ECO:0000256" key="1">
    <source>
        <dbReference type="PROSITE-ProRule" id="PRU00473"/>
    </source>
</evidence>
<evidence type="ECO:0000256" key="2">
    <source>
        <dbReference type="SAM" id="MobiDB-lite"/>
    </source>
</evidence>
<evidence type="ECO:0000313" key="6">
    <source>
        <dbReference type="Proteomes" id="UP000014139"/>
    </source>
</evidence>
<feature type="compositionally biased region" description="Pro residues" evidence="2">
    <location>
        <begin position="124"/>
        <end position="148"/>
    </location>
</feature>
<reference evidence="5 6" key="1">
    <citation type="submission" date="2013-02" db="EMBL/GenBank/DDBJ databases">
        <title>Draft genome sequence of Amycolatopsis vancoresmycina strain DSM 44592T.</title>
        <authorList>
            <person name="Kumar S."/>
            <person name="Kaur N."/>
            <person name="Kaur C."/>
            <person name="Raghava G.P.S."/>
            <person name="Mayilraj S."/>
        </authorList>
    </citation>
    <scope>NUCLEOTIDE SEQUENCE [LARGE SCALE GENOMIC DNA]</scope>
    <source>
        <strain evidence="5 6">DSM 44592</strain>
    </source>
</reference>
<organism evidence="5 6">
    <name type="scientific">Amycolatopsis vancoresmycina DSM 44592</name>
    <dbReference type="NCBI Taxonomy" id="1292037"/>
    <lineage>
        <taxon>Bacteria</taxon>
        <taxon>Bacillati</taxon>
        <taxon>Actinomycetota</taxon>
        <taxon>Actinomycetes</taxon>
        <taxon>Pseudonocardiales</taxon>
        <taxon>Pseudonocardiaceae</taxon>
        <taxon>Amycolatopsis</taxon>
    </lineage>
</organism>
<dbReference type="PATRIC" id="fig|1292037.4.peg.2071"/>
<dbReference type="AlphaFoldDB" id="R1GB35"/>
<dbReference type="PROSITE" id="PS51123">
    <property type="entry name" value="OMPA_2"/>
    <property type="match status" value="1"/>
</dbReference>
<protein>
    <submittedName>
        <fullName evidence="5">OmpA family protein</fullName>
    </submittedName>
</protein>
<dbReference type="eggNOG" id="COG2885">
    <property type="taxonomic scope" value="Bacteria"/>
</dbReference>
<keyword evidence="1 3" id="KW-0472">Membrane</keyword>
<keyword evidence="3" id="KW-0812">Transmembrane</keyword>
<feature type="region of interest" description="Disordered" evidence="2">
    <location>
        <begin position="112"/>
        <end position="151"/>
    </location>
</feature>
<dbReference type="Proteomes" id="UP000014139">
    <property type="component" value="Unassembled WGS sequence"/>
</dbReference>
<dbReference type="PANTHER" id="PTHR30329:SF21">
    <property type="entry name" value="LIPOPROTEIN YIAD-RELATED"/>
    <property type="match status" value="1"/>
</dbReference>
<evidence type="ECO:0000256" key="3">
    <source>
        <dbReference type="SAM" id="Phobius"/>
    </source>
</evidence>
<dbReference type="CDD" id="cd07185">
    <property type="entry name" value="OmpA_C-like"/>
    <property type="match status" value="1"/>
</dbReference>
<gene>
    <name evidence="5" type="ORF">H480_10800</name>
</gene>
<dbReference type="InterPro" id="IPR036737">
    <property type="entry name" value="OmpA-like_sf"/>
</dbReference>
<accession>R1GB35</accession>
<dbReference type="Pfam" id="PF00691">
    <property type="entry name" value="OmpA"/>
    <property type="match status" value="1"/>
</dbReference>
<keyword evidence="6" id="KW-1185">Reference proteome</keyword>